<evidence type="ECO:0000256" key="5">
    <source>
        <dbReference type="RuleBase" id="RU000419"/>
    </source>
</evidence>
<dbReference type="InterPro" id="IPR002423">
    <property type="entry name" value="Cpn60/GroEL/TCP-1"/>
</dbReference>
<dbReference type="SUPFAM" id="SSF54849">
    <property type="entry name" value="GroEL-intermediate domain like"/>
    <property type="match status" value="1"/>
</dbReference>
<dbReference type="EMBL" id="PEZX01000045">
    <property type="protein sequence ID" value="PIS06628.1"/>
    <property type="molecule type" value="Genomic_DNA"/>
</dbReference>
<dbReference type="PRINTS" id="PR00298">
    <property type="entry name" value="CHAPERONIN60"/>
</dbReference>
<dbReference type="CDD" id="cd03344">
    <property type="entry name" value="GroEL"/>
    <property type="match status" value="1"/>
</dbReference>
<dbReference type="Gene3D" id="3.50.7.10">
    <property type="entry name" value="GroEL"/>
    <property type="match status" value="1"/>
</dbReference>
<dbReference type="FunFam" id="3.50.7.10:FF:000001">
    <property type="entry name" value="60 kDa chaperonin"/>
    <property type="match status" value="1"/>
</dbReference>
<dbReference type="GO" id="GO:0140662">
    <property type="term" value="F:ATP-dependent protein folding chaperone"/>
    <property type="evidence" value="ECO:0007669"/>
    <property type="project" value="InterPro"/>
</dbReference>
<comment type="similarity">
    <text evidence="1 3 4">Belongs to the chaperonin (HSP60) family.</text>
</comment>
<dbReference type="HAMAP" id="MF_00600">
    <property type="entry name" value="CH60"/>
    <property type="match status" value="1"/>
</dbReference>
<dbReference type="InterPro" id="IPR027410">
    <property type="entry name" value="TCP-1-like_intermed_sf"/>
</dbReference>
<evidence type="ECO:0000256" key="1">
    <source>
        <dbReference type="ARBA" id="ARBA00006607"/>
    </source>
</evidence>
<gene>
    <name evidence="3 6" type="primary">groL</name>
    <name evidence="3" type="synonym">groEL</name>
    <name evidence="6" type="ORF">COT79_03620</name>
</gene>
<dbReference type="Pfam" id="PF00118">
    <property type="entry name" value="Cpn60_TCP1"/>
    <property type="match status" value="1"/>
</dbReference>
<dbReference type="InterPro" id="IPR027413">
    <property type="entry name" value="GROEL-like_equatorial_sf"/>
</dbReference>
<dbReference type="Gene3D" id="1.10.560.10">
    <property type="entry name" value="GroEL-like equatorial domain"/>
    <property type="match status" value="1"/>
</dbReference>
<sequence length="550" mass="58125">MSAKQIKFGEDAQRSVLRGINTLADSVKVTLGPKGRNVMLDKGYGGPTITNDGVSIAKEIELKDKFENMGAALIKEVAEKTNDAAGDGTTTATLLAQSIVNEGVKNIVAGSNPVGIRHGIELAVDAVVKNLEANAHKVEGKNDIAKVASISAGDEEIGQMIAEIMDQVGKEAPVTAEEGQTLGLEKDVVEGMQFDQGFISQYMMTDAQRQEAAVDDPYILITDRKISAIADILPLLESLAQAGKKSLVIIAEDIDGEALATLVVNKLRGVLNVLGIKAPGFGDRRKEMLQDIAVLTGGQVVSEDLGIEWKNVTIDMLGKARKVLSDKDNSTIIEGKGSQADIQARVKQIKAQVEKSTSDYDKEKLEERIAKLSGGVGIIKVGAATEVEQKEKQHRVEDAILAAKAAALEGGIVAGGGIALVDSIKAVDELKLMGDEAIGVAIIKRALEAPLRQIATNAGKDGSIILEEVRRREKGIGYNARTDVYEDMIKAGVIDPLKVTKSALRNAASAAAMILTMEAAVAEIPEHKESAPAMPQGGMGGMGGGMDMDY</sequence>
<keyword evidence="2 3" id="KW-0143">Chaperone</keyword>
<reference evidence="7" key="1">
    <citation type="submission" date="2017-09" db="EMBL/GenBank/DDBJ databases">
        <title>Depth-based differentiation of microbial function through sediment-hosted aquifers and enrichment of novel symbionts in the deep terrestrial subsurface.</title>
        <authorList>
            <person name="Probst A.J."/>
            <person name="Ladd B."/>
            <person name="Jarett J.K."/>
            <person name="Geller-Mcgrath D.E."/>
            <person name="Sieber C.M.K."/>
            <person name="Emerson J.B."/>
            <person name="Anantharaman K."/>
            <person name="Thomas B.C."/>
            <person name="Malmstrom R."/>
            <person name="Stieglmeier M."/>
            <person name="Klingl A."/>
            <person name="Woyke T."/>
            <person name="Ryan C.M."/>
            <person name="Banfield J.F."/>
        </authorList>
    </citation>
    <scope>NUCLEOTIDE SEQUENCE [LARGE SCALE GENOMIC DNA]</scope>
</reference>
<accession>A0A2M6R7Q3</accession>
<evidence type="ECO:0000313" key="6">
    <source>
        <dbReference type="EMBL" id="PIS06628.1"/>
    </source>
</evidence>
<dbReference type="InterPro" id="IPR027409">
    <property type="entry name" value="GroEL-like_apical_dom_sf"/>
</dbReference>
<name>A0A2M6R7Q3_9BACT</name>
<dbReference type="GO" id="GO:0016853">
    <property type="term" value="F:isomerase activity"/>
    <property type="evidence" value="ECO:0007669"/>
    <property type="project" value="UniProtKB-KW"/>
</dbReference>
<dbReference type="EC" id="5.6.1.7" evidence="3"/>
<dbReference type="NCBIfam" id="NF009489">
    <property type="entry name" value="PRK12851.1"/>
    <property type="match status" value="1"/>
</dbReference>
<dbReference type="SUPFAM" id="SSF52029">
    <property type="entry name" value="GroEL apical domain-like"/>
    <property type="match status" value="1"/>
</dbReference>
<dbReference type="GO" id="GO:0005524">
    <property type="term" value="F:ATP binding"/>
    <property type="evidence" value="ECO:0007669"/>
    <property type="project" value="UniProtKB-UniRule"/>
</dbReference>
<dbReference type="NCBIfam" id="NF000592">
    <property type="entry name" value="PRK00013.1"/>
    <property type="match status" value="1"/>
</dbReference>
<keyword evidence="3" id="KW-0547">Nucleotide-binding</keyword>
<comment type="subunit">
    <text evidence="3 5">Forms a cylinder of 14 subunits composed of two heptameric rings stacked back-to-back. Interacts with the co-chaperonin GroES.</text>
</comment>
<comment type="caution">
    <text evidence="6">The sequence shown here is derived from an EMBL/GenBank/DDBJ whole genome shotgun (WGS) entry which is preliminary data.</text>
</comment>
<evidence type="ECO:0000256" key="3">
    <source>
        <dbReference type="HAMAP-Rule" id="MF_00600"/>
    </source>
</evidence>
<keyword evidence="3" id="KW-0067">ATP-binding</keyword>
<dbReference type="InterPro" id="IPR001844">
    <property type="entry name" value="Cpn60/GroEL"/>
</dbReference>
<dbReference type="NCBIfam" id="NF009488">
    <property type="entry name" value="PRK12850.1"/>
    <property type="match status" value="1"/>
</dbReference>
<dbReference type="Proteomes" id="UP000231162">
    <property type="component" value="Unassembled WGS sequence"/>
</dbReference>
<evidence type="ECO:0000256" key="4">
    <source>
        <dbReference type="RuleBase" id="RU000418"/>
    </source>
</evidence>
<feature type="binding site" evidence="3">
    <location>
        <position position="416"/>
    </location>
    <ligand>
        <name>ATP</name>
        <dbReference type="ChEBI" id="CHEBI:30616"/>
    </ligand>
</feature>
<proteinExistence type="inferred from homology"/>
<dbReference type="NCBIfam" id="NF009487">
    <property type="entry name" value="PRK12849.1"/>
    <property type="match status" value="1"/>
</dbReference>
<dbReference type="GO" id="GO:0005737">
    <property type="term" value="C:cytoplasm"/>
    <property type="evidence" value="ECO:0007669"/>
    <property type="project" value="UniProtKB-SubCell"/>
</dbReference>
<protein>
    <recommendedName>
        <fullName evidence="3">Chaperonin GroEL</fullName>
        <ecNumber evidence="3">5.6.1.7</ecNumber>
    </recommendedName>
    <alternativeName>
        <fullName evidence="3">60 kDa chaperonin</fullName>
    </alternativeName>
    <alternativeName>
        <fullName evidence="3">Chaperonin-60</fullName>
        <shortName evidence="3">Cpn60</shortName>
    </alternativeName>
</protein>
<dbReference type="GO" id="GO:0042026">
    <property type="term" value="P:protein refolding"/>
    <property type="evidence" value="ECO:0007669"/>
    <property type="project" value="UniProtKB-UniRule"/>
</dbReference>
<dbReference type="Gene3D" id="3.30.260.10">
    <property type="entry name" value="TCP-1-like chaperonin intermediate domain"/>
    <property type="match status" value="1"/>
</dbReference>
<feature type="binding site" evidence="3">
    <location>
        <begin position="87"/>
        <end position="91"/>
    </location>
    <ligand>
        <name>ATP</name>
        <dbReference type="ChEBI" id="CHEBI:30616"/>
    </ligand>
</feature>
<organism evidence="6 7">
    <name type="scientific">Candidatus Berkelbacteria bacterium CG10_big_fil_rev_8_21_14_0_10_43_14</name>
    <dbReference type="NCBI Taxonomy" id="1974515"/>
    <lineage>
        <taxon>Bacteria</taxon>
        <taxon>Candidatus Berkelbacteria</taxon>
    </lineage>
</organism>
<dbReference type="AlphaFoldDB" id="A0A2M6R7Q3"/>
<feature type="binding site" evidence="3">
    <location>
        <position position="495"/>
    </location>
    <ligand>
        <name>ATP</name>
        <dbReference type="ChEBI" id="CHEBI:30616"/>
    </ligand>
</feature>
<dbReference type="GO" id="GO:0051082">
    <property type="term" value="F:unfolded protein binding"/>
    <property type="evidence" value="ECO:0007669"/>
    <property type="project" value="UniProtKB-UniRule"/>
</dbReference>
<comment type="function">
    <text evidence="3 5">Together with its co-chaperonin GroES, plays an essential role in assisting protein folding. The GroEL-GroES system forms a nano-cage that allows encapsulation of the non-native substrate proteins and provides a physical environment optimized to promote and accelerate protein folding.</text>
</comment>
<keyword evidence="3" id="KW-0413">Isomerase</keyword>
<dbReference type="NCBIfam" id="TIGR02348">
    <property type="entry name" value="GroEL"/>
    <property type="match status" value="1"/>
</dbReference>
<dbReference type="SUPFAM" id="SSF48592">
    <property type="entry name" value="GroEL equatorial domain-like"/>
    <property type="match status" value="1"/>
</dbReference>
<comment type="subcellular location">
    <subcellularLocation>
        <location evidence="3">Cytoplasm</location>
    </subcellularLocation>
</comment>
<evidence type="ECO:0000313" key="7">
    <source>
        <dbReference type="Proteomes" id="UP000231162"/>
    </source>
</evidence>
<keyword evidence="3" id="KW-0963">Cytoplasm</keyword>
<dbReference type="PANTHER" id="PTHR45633">
    <property type="entry name" value="60 KDA HEAT SHOCK PROTEIN, MITOCHONDRIAL"/>
    <property type="match status" value="1"/>
</dbReference>
<evidence type="ECO:0000256" key="2">
    <source>
        <dbReference type="ARBA" id="ARBA00023186"/>
    </source>
</evidence>
<feature type="binding site" evidence="3">
    <location>
        <begin position="30"/>
        <end position="33"/>
    </location>
    <ligand>
        <name>ATP</name>
        <dbReference type="ChEBI" id="CHEBI:30616"/>
    </ligand>
</feature>
<comment type="caution">
    <text evidence="3">Lacks conserved residue(s) required for the propagation of feature annotation.</text>
</comment>